<dbReference type="EMBL" id="JACXAA010000002">
    <property type="protein sequence ID" value="MBD2752637.1"/>
    <property type="molecule type" value="Genomic_DNA"/>
</dbReference>
<evidence type="ECO:0000313" key="3">
    <source>
        <dbReference type="Proteomes" id="UP000653797"/>
    </source>
</evidence>
<protein>
    <submittedName>
        <fullName evidence="2">Nucleotide-binding protein</fullName>
    </submittedName>
</protein>
<evidence type="ECO:0000313" key="2">
    <source>
        <dbReference type="EMBL" id="MBD2752637.1"/>
    </source>
</evidence>
<evidence type="ECO:0000259" key="1">
    <source>
        <dbReference type="Pfam" id="PF10137"/>
    </source>
</evidence>
<accession>A0A927AZQ9</accession>
<organism evidence="2 3">
    <name type="scientific">Spirosoma validum</name>
    <dbReference type="NCBI Taxonomy" id="2771355"/>
    <lineage>
        <taxon>Bacteria</taxon>
        <taxon>Pseudomonadati</taxon>
        <taxon>Bacteroidota</taxon>
        <taxon>Cytophagia</taxon>
        <taxon>Cytophagales</taxon>
        <taxon>Cytophagaceae</taxon>
        <taxon>Spirosoma</taxon>
    </lineage>
</organism>
<keyword evidence="3" id="KW-1185">Reference proteome</keyword>
<dbReference type="GO" id="GO:0050135">
    <property type="term" value="F:NADP+ nucleosidase activity"/>
    <property type="evidence" value="ECO:0007669"/>
    <property type="project" value="InterPro"/>
</dbReference>
<proteinExistence type="predicted"/>
<dbReference type="RefSeq" id="WP_191038267.1">
    <property type="nucleotide sequence ID" value="NZ_JACXAA010000002.1"/>
</dbReference>
<dbReference type="InterPro" id="IPR019302">
    <property type="entry name" value="CAP12/PCTIR_TIR_dom"/>
</dbReference>
<feature type="domain" description="CD-NTase-associated protein 12/Pycsar effector protein TIR" evidence="1">
    <location>
        <begin position="6"/>
        <end position="124"/>
    </location>
</feature>
<sequence>MNQPSVFIGSSSEGLDVARNIKAQLKNEAEITIWQEGVFGLNSSYLESLANALENFDFAILVLTPDDMVESRNQSAQSPRDNVLFECGLFMGKLGRSRTFIVYDSDKPIKIPSDLAGISLATYQGQRRDNNLMAAVGEACDPIRTQITKLGSIKITIPPLWEPFTSNDTQFVLGRFSEFKSFEQSGLLGVGDAISYTEVSAFLKVMGHSSIRISYADRISGDSLGANLVLIGGPDANSITREVVSRIKTSLIFGDPNRHEVSFTDSITNTTYYPEYSRDYEEPISTDCGVIIKAENPFSPSNQVLILFGSYGYGTWAAAKLLTSRGFYNNSVISNGDYFECVFTTDIVRETPQMPKVKMLRNIIP</sequence>
<reference evidence="2" key="1">
    <citation type="submission" date="2020-09" db="EMBL/GenBank/DDBJ databases">
        <authorList>
            <person name="Kim M.K."/>
        </authorList>
    </citation>
    <scope>NUCLEOTIDE SEQUENCE</scope>
    <source>
        <strain evidence="2">BT704</strain>
    </source>
</reference>
<comment type="caution">
    <text evidence="2">The sequence shown here is derived from an EMBL/GenBank/DDBJ whole genome shotgun (WGS) entry which is preliminary data.</text>
</comment>
<dbReference type="Pfam" id="PF10137">
    <property type="entry name" value="CAP12-PCTIR_TIR"/>
    <property type="match status" value="1"/>
</dbReference>
<gene>
    <name evidence="2" type="ORF">IC230_07040</name>
</gene>
<dbReference type="AlphaFoldDB" id="A0A927AZQ9"/>
<dbReference type="Proteomes" id="UP000653797">
    <property type="component" value="Unassembled WGS sequence"/>
</dbReference>
<name>A0A927AZQ9_9BACT</name>